<name>A0ABU2JHT7_9ACTN</name>
<feature type="domain" description="IrrE N-terminal-like" evidence="1">
    <location>
        <begin position="211"/>
        <end position="244"/>
    </location>
</feature>
<gene>
    <name evidence="2" type="ORF">RM423_23530</name>
</gene>
<dbReference type="EMBL" id="JAVREH010000089">
    <property type="protein sequence ID" value="MDT0264336.1"/>
    <property type="molecule type" value="Genomic_DNA"/>
</dbReference>
<dbReference type="Proteomes" id="UP001183176">
    <property type="component" value="Unassembled WGS sequence"/>
</dbReference>
<protein>
    <submittedName>
        <fullName evidence="2">ImmA/IrrE family metallo-endopeptidase</fullName>
    </submittedName>
</protein>
<reference evidence="3" key="1">
    <citation type="submission" date="2023-07" db="EMBL/GenBank/DDBJ databases">
        <title>30 novel species of actinomycetes from the DSMZ collection.</title>
        <authorList>
            <person name="Nouioui I."/>
        </authorList>
    </citation>
    <scope>NUCLEOTIDE SEQUENCE [LARGE SCALE GENOMIC DNA]</scope>
    <source>
        <strain evidence="3">DSM 44399</strain>
    </source>
</reference>
<evidence type="ECO:0000313" key="3">
    <source>
        <dbReference type="Proteomes" id="UP001183176"/>
    </source>
</evidence>
<dbReference type="Pfam" id="PF06114">
    <property type="entry name" value="Peptidase_M78"/>
    <property type="match status" value="1"/>
</dbReference>
<proteinExistence type="predicted"/>
<comment type="caution">
    <text evidence="2">The sequence shown here is derived from an EMBL/GenBank/DDBJ whole genome shotgun (WGS) entry which is preliminary data.</text>
</comment>
<evidence type="ECO:0000259" key="1">
    <source>
        <dbReference type="Pfam" id="PF06114"/>
    </source>
</evidence>
<accession>A0ABU2JHT7</accession>
<sequence>MSDPALVAKTADRLRTVAGFFAFELDRYRQLTHLDPASEFGIAAPSLSALGLCRLPRREHYAHDLTAISVRVRVPEEDLANFLRTADAVGALGSRGSAQASSPGSNGLMAAARDHALAYTEFEEIGANATTLPGWLGQGIDRFWGENAGPEQFPRDLQLPILINLPVAIIEIDDLTVANLDQWLQVHQLPTFAAVANRPLRGCLAAYAGVGILFVDRSDDHDQRRVTVAHEIGHFVLDYLLPREDVARRRPDLLAVLDGERAPTDAERFDALLADVPVGFHTHLLERDAHGGHLSSATAQVEDRAERLALELLAPMRSVMRETATAADSRAVLRERFGLPAGLATRYANHIARLRPQRPRSLLDAIGLAEPRDAEQSDVATVDDQETES</sequence>
<keyword evidence="3" id="KW-1185">Reference proteome</keyword>
<dbReference type="RefSeq" id="WP_311425474.1">
    <property type="nucleotide sequence ID" value="NZ_JAVREH010000089.1"/>
</dbReference>
<organism evidence="2 3">
    <name type="scientific">Jatrophihabitans lederbergiae</name>
    <dbReference type="NCBI Taxonomy" id="3075547"/>
    <lineage>
        <taxon>Bacteria</taxon>
        <taxon>Bacillati</taxon>
        <taxon>Actinomycetota</taxon>
        <taxon>Actinomycetes</taxon>
        <taxon>Jatrophihabitantales</taxon>
        <taxon>Jatrophihabitantaceae</taxon>
        <taxon>Jatrophihabitans</taxon>
    </lineage>
</organism>
<evidence type="ECO:0000313" key="2">
    <source>
        <dbReference type="EMBL" id="MDT0264336.1"/>
    </source>
</evidence>
<dbReference type="InterPro" id="IPR010359">
    <property type="entry name" value="IrrE_HExxH"/>
</dbReference>